<dbReference type="EMBL" id="MU001679">
    <property type="protein sequence ID" value="KAF2457901.1"/>
    <property type="molecule type" value="Genomic_DNA"/>
</dbReference>
<evidence type="ECO:0000256" key="1">
    <source>
        <dbReference type="ARBA" id="ARBA00023054"/>
    </source>
</evidence>
<keyword evidence="1" id="KW-0175">Coiled coil</keyword>
<proteinExistence type="predicted"/>
<dbReference type="Proteomes" id="UP000799766">
    <property type="component" value="Unassembled WGS sequence"/>
</dbReference>
<keyword evidence="4" id="KW-1185">Reference proteome</keyword>
<feature type="compositionally biased region" description="Polar residues" evidence="2">
    <location>
        <begin position="20"/>
        <end position="52"/>
    </location>
</feature>
<organism evidence="3 4">
    <name type="scientific">Lineolata rhizophorae</name>
    <dbReference type="NCBI Taxonomy" id="578093"/>
    <lineage>
        <taxon>Eukaryota</taxon>
        <taxon>Fungi</taxon>
        <taxon>Dikarya</taxon>
        <taxon>Ascomycota</taxon>
        <taxon>Pezizomycotina</taxon>
        <taxon>Dothideomycetes</taxon>
        <taxon>Dothideomycetes incertae sedis</taxon>
        <taxon>Lineolatales</taxon>
        <taxon>Lineolataceae</taxon>
        <taxon>Lineolata</taxon>
    </lineage>
</organism>
<accession>A0A6A6P1I7</accession>
<dbReference type="GO" id="GO:0005634">
    <property type="term" value="C:nucleus"/>
    <property type="evidence" value="ECO:0007669"/>
    <property type="project" value="TreeGrafter"/>
</dbReference>
<feature type="compositionally biased region" description="Basic and acidic residues" evidence="2">
    <location>
        <begin position="354"/>
        <end position="368"/>
    </location>
</feature>
<evidence type="ECO:0000256" key="2">
    <source>
        <dbReference type="SAM" id="MobiDB-lite"/>
    </source>
</evidence>
<sequence length="368" mass="41574">MTSKDSSLYGIPRPKKATTKEISSSSTLAFTSNLSNLIASSRSRNADGSTAKTAPGRARPPKKGDIFTQHNKGSKKRALKDLEEENPSQASRQKHTTHGSTMDADDFKRSRRKMEEKARLYAAMKRGDVDDEGGRHMVDFDRKWAEKHASRDDASNASTASDSDDGDDDDDEEEDVVEYTDEFGRTRRGTRAQAAREERRKRMQTAAAEDDRFSARPAAPTSVIYGDTVQSEAWNPDARMAAAMADLAAKRDRATTPPPDEHFDGSKEVRTKGVSYFRFSQDEETRKEEMEALERERRETEKAREERDRKREERRKLVEEKRKAIGEKRGKAKADKFLNELMGEFDGNAGAQESRSEEQEDLLKGAHK</sequence>
<evidence type="ECO:0000313" key="3">
    <source>
        <dbReference type="EMBL" id="KAF2457901.1"/>
    </source>
</evidence>
<feature type="compositionally biased region" description="Acidic residues" evidence="2">
    <location>
        <begin position="162"/>
        <end position="181"/>
    </location>
</feature>
<feature type="compositionally biased region" description="Basic and acidic residues" evidence="2">
    <location>
        <begin position="280"/>
        <end position="338"/>
    </location>
</feature>
<dbReference type="AlphaFoldDB" id="A0A6A6P1I7"/>
<reference evidence="3" key="1">
    <citation type="journal article" date="2020" name="Stud. Mycol.">
        <title>101 Dothideomycetes genomes: a test case for predicting lifestyles and emergence of pathogens.</title>
        <authorList>
            <person name="Haridas S."/>
            <person name="Albert R."/>
            <person name="Binder M."/>
            <person name="Bloem J."/>
            <person name="Labutti K."/>
            <person name="Salamov A."/>
            <person name="Andreopoulos B."/>
            <person name="Baker S."/>
            <person name="Barry K."/>
            <person name="Bills G."/>
            <person name="Bluhm B."/>
            <person name="Cannon C."/>
            <person name="Castanera R."/>
            <person name="Culley D."/>
            <person name="Daum C."/>
            <person name="Ezra D."/>
            <person name="Gonzalez J."/>
            <person name="Henrissat B."/>
            <person name="Kuo A."/>
            <person name="Liang C."/>
            <person name="Lipzen A."/>
            <person name="Lutzoni F."/>
            <person name="Magnuson J."/>
            <person name="Mondo S."/>
            <person name="Nolan M."/>
            <person name="Ohm R."/>
            <person name="Pangilinan J."/>
            <person name="Park H.-J."/>
            <person name="Ramirez L."/>
            <person name="Alfaro M."/>
            <person name="Sun H."/>
            <person name="Tritt A."/>
            <person name="Yoshinaga Y."/>
            <person name="Zwiers L.-H."/>
            <person name="Turgeon B."/>
            <person name="Goodwin S."/>
            <person name="Spatafora J."/>
            <person name="Crous P."/>
            <person name="Grigoriev I."/>
        </authorList>
    </citation>
    <scope>NUCLEOTIDE SEQUENCE</scope>
    <source>
        <strain evidence="3">ATCC 16933</strain>
    </source>
</reference>
<feature type="compositionally biased region" description="Basic and acidic residues" evidence="2">
    <location>
        <begin position="251"/>
        <end position="271"/>
    </location>
</feature>
<name>A0A6A6P1I7_9PEZI</name>
<dbReference type="OrthoDB" id="333551at2759"/>
<evidence type="ECO:0000313" key="4">
    <source>
        <dbReference type="Proteomes" id="UP000799766"/>
    </source>
</evidence>
<feature type="region of interest" description="Disordered" evidence="2">
    <location>
        <begin position="1"/>
        <end position="113"/>
    </location>
</feature>
<dbReference type="PANTHER" id="PTHR15885:SF1">
    <property type="entry name" value="COILED-COIL DOMAIN-CONTAINING PROTEIN 174"/>
    <property type="match status" value="1"/>
</dbReference>
<dbReference type="PANTHER" id="PTHR15885">
    <property type="entry name" value="COILED-COIL DOMAIN-CONTAINING PROTEIN 174"/>
    <property type="match status" value="1"/>
</dbReference>
<dbReference type="Pfam" id="PF13300">
    <property type="entry name" value="DUF4078"/>
    <property type="match status" value="1"/>
</dbReference>
<dbReference type="InterPro" id="IPR025066">
    <property type="entry name" value="CCDC174-like"/>
</dbReference>
<feature type="region of interest" description="Disordered" evidence="2">
    <location>
        <begin position="251"/>
        <end position="368"/>
    </location>
</feature>
<feature type="region of interest" description="Disordered" evidence="2">
    <location>
        <begin position="146"/>
        <end position="221"/>
    </location>
</feature>
<gene>
    <name evidence="3" type="ORF">BDY21DRAFT_285370</name>
</gene>
<protein>
    <submittedName>
        <fullName evidence="3">Uncharacterized protein</fullName>
    </submittedName>
</protein>